<dbReference type="Pfam" id="PF08418">
    <property type="entry name" value="Pol_alpha_B_N"/>
    <property type="match status" value="1"/>
</dbReference>
<keyword evidence="5 6" id="KW-0539">Nucleus</keyword>
<dbReference type="Pfam" id="PF04042">
    <property type="entry name" value="DNA_pol_E_B"/>
    <property type="match status" value="1"/>
</dbReference>
<dbReference type="InterPro" id="IPR016722">
    <property type="entry name" value="DNA_pol_alpha_bsu"/>
</dbReference>
<keyword evidence="4 6" id="KW-0235">DNA replication</keyword>
<dbReference type="InterPro" id="IPR007185">
    <property type="entry name" value="DNA_pol_a/d/e_bsu"/>
</dbReference>
<reference evidence="11" key="2">
    <citation type="submission" date="2025-08" db="UniProtKB">
        <authorList>
            <consortium name="RefSeq"/>
        </authorList>
    </citation>
    <scope>IDENTIFICATION</scope>
    <source>
        <tissue evidence="11">Leaf</tissue>
    </source>
</reference>
<dbReference type="InterPro" id="IPR054300">
    <property type="entry name" value="OB_DPOA2"/>
</dbReference>
<evidence type="ECO:0000256" key="5">
    <source>
        <dbReference type="ARBA" id="ARBA00023242"/>
    </source>
</evidence>
<comment type="subcellular location">
    <subcellularLocation>
        <location evidence="1 6">Nucleus</location>
    </subcellularLocation>
</comment>
<feature type="domain" description="DNA polymerase alpha/delta/epsilon subunit B" evidence="7">
    <location>
        <begin position="360"/>
        <end position="571"/>
    </location>
</feature>
<name>A0A6P8CLV9_PUNGR</name>
<organism evidence="10 11">
    <name type="scientific">Punica granatum</name>
    <name type="common">Pomegranate</name>
    <dbReference type="NCBI Taxonomy" id="22663"/>
    <lineage>
        <taxon>Eukaryota</taxon>
        <taxon>Viridiplantae</taxon>
        <taxon>Streptophyta</taxon>
        <taxon>Embryophyta</taxon>
        <taxon>Tracheophyta</taxon>
        <taxon>Spermatophyta</taxon>
        <taxon>Magnoliopsida</taxon>
        <taxon>eudicotyledons</taxon>
        <taxon>Gunneridae</taxon>
        <taxon>Pentapetalae</taxon>
        <taxon>rosids</taxon>
        <taxon>malvids</taxon>
        <taxon>Myrtales</taxon>
        <taxon>Lythraceae</taxon>
        <taxon>Punica</taxon>
    </lineage>
</organism>
<reference evidence="10" key="1">
    <citation type="journal article" date="2020" name="Plant Biotechnol. J.">
        <title>The pomegranate (Punica granatum L.) draft genome dissects genetic divergence between soft- and hard-seeded cultivars.</title>
        <authorList>
            <person name="Luo X."/>
            <person name="Li H."/>
            <person name="Wu Z."/>
            <person name="Yao W."/>
            <person name="Zhao P."/>
            <person name="Cao D."/>
            <person name="Yu H."/>
            <person name="Li K."/>
            <person name="Poudel K."/>
            <person name="Zhao D."/>
            <person name="Zhang F."/>
            <person name="Xia X."/>
            <person name="Chen L."/>
            <person name="Wang Q."/>
            <person name="Jing D."/>
            <person name="Cao S."/>
        </authorList>
    </citation>
    <scope>NUCLEOTIDE SEQUENCE [LARGE SCALE GENOMIC DNA]</scope>
    <source>
        <strain evidence="10">cv. Tunisia</strain>
    </source>
</reference>
<proteinExistence type="inferred from homology"/>
<keyword evidence="10" id="KW-1185">Reference proteome</keyword>
<dbReference type="Gene3D" id="1.10.8.530">
    <property type="entry name" value="DNA polymerase alpha-primase, subunit B, N-terminal domain"/>
    <property type="match status" value="1"/>
</dbReference>
<dbReference type="RefSeq" id="XP_031385227.1">
    <property type="nucleotide sequence ID" value="XM_031529367.1"/>
</dbReference>
<dbReference type="Proteomes" id="UP000515151">
    <property type="component" value="Chromosome 3"/>
</dbReference>
<dbReference type="GO" id="GO:0006270">
    <property type="term" value="P:DNA replication initiation"/>
    <property type="evidence" value="ECO:0007669"/>
    <property type="project" value="TreeGrafter"/>
</dbReference>
<evidence type="ECO:0000259" key="8">
    <source>
        <dbReference type="Pfam" id="PF08418"/>
    </source>
</evidence>
<dbReference type="GeneID" id="116199075"/>
<dbReference type="PIRSF" id="PIRSF018300">
    <property type="entry name" value="DNA_pol_alph_2"/>
    <property type="match status" value="1"/>
</dbReference>
<dbReference type="FunFam" id="3.60.21.60:FF:000004">
    <property type="entry name" value="DNA polymerase alpha subunit B"/>
    <property type="match status" value="1"/>
</dbReference>
<dbReference type="GO" id="GO:0003677">
    <property type="term" value="F:DNA binding"/>
    <property type="evidence" value="ECO:0007669"/>
    <property type="project" value="InterPro"/>
</dbReference>
<dbReference type="GO" id="GO:0005658">
    <property type="term" value="C:alpha DNA polymerase:primase complex"/>
    <property type="evidence" value="ECO:0007669"/>
    <property type="project" value="TreeGrafter"/>
</dbReference>
<comment type="similarity">
    <text evidence="2 6">Belongs to the DNA polymerase alpha subunit B family.</text>
</comment>
<protein>
    <recommendedName>
        <fullName evidence="3 6">DNA polymerase alpha subunit B</fullName>
    </recommendedName>
</protein>
<dbReference type="PANTHER" id="PTHR23061:SF12">
    <property type="entry name" value="DNA POLYMERASE ALPHA SUBUNIT B"/>
    <property type="match status" value="1"/>
</dbReference>
<feature type="domain" description="DNA polymerase alpha subunit B OB" evidence="9">
    <location>
        <begin position="238"/>
        <end position="322"/>
    </location>
</feature>
<dbReference type="InterPro" id="IPR013627">
    <property type="entry name" value="Pol_alpha_B_N"/>
</dbReference>
<feature type="domain" description="DNA polymerase alpha subunit B N-terminal" evidence="8">
    <location>
        <begin position="3"/>
        <end position="50"/>
    </location>
</feature>
<comment type="function">
    <text evidence="6">Accessory subunit of the DNA polymerase alpha complex (also known as the alpha DNA polymerase-primase complex) which plays an essential role in the initiation of DNA synthesis.</text>
</comment>
<evidence type="ECO:0000313" key="11">
    <source>
        <dbReference type="RefSeq" id="XP_031385227.1"/>
    </source>
</evidence>
<evidence type="ECO:0000256" key="4">
    <source>
        <dbReference type="ARBA" id="ARBA00022705"/>
    </source>
</evidence>
<dbReference type="InterPro" id="IPR043034">
    <property type="entry name" value="DNA_pol_alpha_B_N_sf"/>
</dbReference>
<dbReference type="Gene3D" id="3.60.21.60">
    <property type="match status" value="2"/>
</dbReference>
<gene>
    <name evidence="11" type="primary">LOC116199075</name>
</gene>
<evidence type="ECO:0000313" key="10">
    <source>
        <dbReference type="Proteomes" id="UP000515151"/>
    </source>
</evidence>
<sequence length="623" mass="69419">MEEEIKAEFRKSGFALDGDEDEILRKCLTFCINYSLTPSDLVSSWEVYYLNRLLNGSTVQNAEMDGFLLHLQNVVKESIITEEPDLHIYSSKDVDMILNNEDEYVREETIGTPTNKLYSLSSEQFDYEHQPNGSAYSSGKPSNVITPFGQRREKFAVKYSINQLSTEENGKKELVAEDSEDDFLKKVKTRERCSMVVHGTKPEPNCRFMYDRTEDRFRALESRIRRHTSAFVASGVHKDLMDPTVASQQKSIFAVGMICCDGEGHLNDKSILLQSSAECSGGQRVRLDLQRLSQFSIFPGQVVGIEGNNPSGHCLIASKIIDSIPVSVPADVSLRPVKRQALNQGTQLTDPSSSDEELSVIIAAGPFTTTDNLFFEPLTELLAYASRKTPQLLILLGPFVDSEHPEIRRGATDRSFDEIFHVEIMRKLRDYVDYLGDAARVVLVPSIRDANHDFVFPQPGFDIPSSNLNNQITNLTNPGIFEANQVKVGCCTVDILKQLSGEEMSRNPSNGIPSDRMSRLAYHILSQRSFYPLYPPAEDVPLDFSLAPDTLHFSLIPDILVLPSDMKYFVKVVSGGGRNDGEEQVKCICINPGRLAKGECAGTFVELHYNGDPDTASASIIGI</sequence>
<evidence type="ECO:0000256" key="6">
    <source>
        <dbReference type="PIRNR" id="PIRNR018300"/>
    </source>
</evidence>
<dbReference type="FunFam" id="1.10.8.530:FF:000002">
    <property type="entry name" value="DNA polymerase alpha subunit B"/>
    <property type="match status" value="1"/>
</dbReference>
<dbReference type="Pfam" id="PF22062">
    <property type="entry name" value="OB_DPOA2"/>
    <property type="match status" value="1"/>
</dbReference>
<evidence type="ECO:0000256" key="3">
    <source>
        <dbReference type="ARBA" id="ARBA00018596"/>
    </source>
</evidence>
<evidence type="ECO:0000259" key="7">
    <source>
        <dbReference type="Pfam" id="PF04042"/>
    </source>
</evidence>
<evidence type="ECO:0000256" key="1">
    <source>
        <dbReference type="ARBA" id="ARBA00004123"/>
    </source>
</evidence>
<dbReference type="OrthoDB" id="336885at2759"/>
<evidence type="ECO:0000256" key="2">
    <source>
        <dbReference type="ARBA" id="ARBA00007299"/>
    </source>
</evidence>
<evidence type="ECO:0000259" key="9">
    <source>
        <dbReference type="Pfam" id="PF22062"/>
    </source>
</evidence>
<accession>A0A6P8CLV9</accession>
<dbReference type="PANTHER" id="PTHR23061">
    <property type="entry name" value="DNA POLYMERASE 2 ALPHA 70 KDA SUBUNIT"/>
    <property type="match status" value="1"/>
</dbReference>
<dbReference type="AlphaFoldDB" id="A0A6P8CLV9"/>